<dbReference type="Proteomes" id="UP001149079">
    <property type="component" value="Unassembled WGS sequence"/>
</dbReference>
<dbReference type="Pfam" id="PF01740">
    <property type="entry name" value="STAS"/>
    <property type="match status" value="1"/>
</dbReference>
<dbReference type="InterPro" id="IPR011547">
    <property type="entry name" value="SLC26A/SulP_dom"/>
</dbReference>
<dbReference type="InterPro" id="IPR002645">
    <property type="entry name" value="STAS_dom"/>
</dbReference>
<dbReference type="RefSeq" id="XP_056519370.1">
    <property type="nucleotide sequence ID" value="XM_056669540.1"/>
</dbReference>
<evidence type="ECO:0000259" key="7">
    <source>
        <dbReference type="PROSITE" id="PS50801"/>
    </source>
</evidence>
<evidence type="ECO:0000313" key="9">
    <source>
        <dbReference type="Proteomes" id="UP001149079"/>
    </source>
</evidence>
<sequence>MRSATVKKALGLQDSPHLHGKNVPAYESDPTVLEWLHDVFPSMGQVGEYFVGLLPFMRWIRHYNFQWFLGDLVAGITVGAVVVPQGMGYAKLANLPVQYGLYTSFMGVLIYWFFATSKDITIGPVAVMSTVVGSIITDVQKKHPDIPGPQVALSIAIMCGSIVTFMGLARLGFIVDFIPLPAIAAFMAGSAITICSGQVKQLLGETASFDTSTSAYQIIINTLKSLPTSQGYDAAMGVTALAALYILRSGFNYGARKNPRFAKLFFFLGALRTVCVILVFTLISFAVNHHRRKDPAFALVGTVPLGFGHTGVPVLTGDVIKLFASKLPACVIVLLIEHIAVSKSFGRVNNYTINPSQELIAIGITNLLGPFVGAFPATGSFSRSAIQSKSGARTPFTGIITACIVLIAMYTLTAGLYYIPKATLSAVIIHAVGDLIVPPNTIYQFWLISPLDAIIFAVGLIVALASTIPNSIYATVCLSVVVLLFRHAKAPGHFLGQAWISDRNSERPLFLPLDETEANPSIKVDRPRPGVFVYRFSEGLNYPNAGHYLDNLVQTIFKHTRRTNAEAYAKKGDRPWNDADSSDKDVSHLPVLRAIILDFSAVNNVDVTCVQNLIDVRTQLDRRSAPVPVQWHFANVKNRWTKRALTAAGFGSAPLQQVASANDDKARSDVEKGSVDMSVSSEVCDKPTEDGPRPFFHPDLTSALQKVDEYLALYPAE</sequence>
<protein>
    <submittedName>
        <fullName evidence="8">Sulfate anion transporter</fullName>
    </submittedName>
</protein>
<comment type="subcellular location">
    <subcellularLocation>
        <location evidence="1">Membrane</location>
        <topology evidence="1">Multi-pass membrane protein</topology>
    </subcellularLocation>
</comment>
<dbReference type="OrthoDB" id="288203at2759"/>
<reference evidence="8" key="2">
    <citation type="journal article" date="2023" name="IMA Fungus">
        <title>Comparative genomic study of the Penicillium genus elucidates a diverse pangenome and 15 lateral gene transfer events.</title>
        <authorList>
            <person name="Petersen C."/>
            <person name="Sorensen T."/>
            <person name="Nielsen M.R."/>
            <person name="Sondergaard T.E."/>
            <person name="Sorensen J.L."/>
            <person name="Fitzpatrick D.A."/>
            <person name="Frisvad J.C."/>
            <person name="Nielsen K.L."/>
        </authorList>
    </citation>
    <scope>NUCLEOTIDE SEQUENCE</scope>
    <source>
        <strain evidence="8">IBT 22155</strain>
    </source>
</reference>
<feature type="transmembrane region" description="Helical" evidence="6">
    <location>
        <begin position="95"/>
        <end position="114"/>
    </location>
</feature>
<dbReference type="GO" id="GO:0016020">
    <property type="term" value="C:membrane"/>
    <property type="evidence" value="ECO:0007669"/>
    <property type="project" value="UniProtKB-SubCell"/>
</dbReference>
<dbReference type="Pfam" id="PF00916">
    <property type="entry name" value="Sulfate_transp"/>
    <property type="match status" value="1"/>
</dbReference>
<gene>
    <name evidence="8" type="ORF">N7515_008796</name>
</gene>
<dbReference type="AlphaFoldDB" id="A0A9W9GNM5"/>
<name>A0A9W9GNM5_9EURO</name>
<keyword evidence="2 6" id="KW-0812">Transmembrane</keyword>
<dbReference type="GeneID" id="81408710"/>
<keyword evidence="3 6" id="KW-1133">Transmembrane helix</keyword>
<feature type="transmembrane region" description="Helical" evidence="6">
    <location>
        <begin position="177"/>
        <end position="195"/>
    </location>
</feature>
<feature type="transmembrane region" description="Helical" evidence="6">
    <location>
        <begin position="120"/>
        <end position="139"/>
    </location>
</feature>
<accession>A0A9W9GNM5</accession>
<evidence type="ECO:0000313" key="8">
    <source>
        <dbReference type="EMBL" id="KAJ5124971.1"/>
    </source>
</evidence>
<feature type="transmembrane region" description="Helical" evidence="6">
    <location>
        <begin position="444"/>
        <end position="465"/>
    </location>
</feature>
<evidence type="ECO:0000256" key="1">
    <source>
        <dbReference type="ARBA" id="ARBA00004141"/>
    </source>
</evidence>
<feature type="region of interest" description="Disordered" evidence="5">
    <location>
        <begin position="660"/>
        <end position="693"/>
    </location>
</feature>
<dbReference type="GO" id="GO:0008271">
    <property type="term" value="F:secondary active sulfate transmembrane transporter activity"/>
    <property type="evidence" value="ECO:0007669"/>
    <property type="project" value="InterPro"/>
</dbReference>
<dbReference type="PROSITE" id="PS50801">
    <property type="entry name" value="STAS"/>
    <property type="match status" value="1"/>
</dbReference>
<dbReference type="CDD" id="cd07042">
    <property type="entry name" value="STAS_SulP_like_sulfate_transporter"/>
    <property type="match status" value="1"/>
</dbReference>
<dbReference type="InterPro" id="IPR018045">
    <property type="entry name" value="S04_transporter_CS"/>
</dbReference>
<dbReference type="InterPro" id="IPR036513">
    <property type="entry name" value="STAS_dom_sf"/>
</dbReference>
<feature type="transmembrane region" description="Helical" evidence="6">
    <location>
        <begin position="65"/>
        <end position="83"/>
    </location>
</feature>
<feature type="domain" description="STAS" evidence="7">
    <location>
        <begin position="529"/>
        <end position="650"/>
    </location>
</feature>
<dbReference type="PANTHER" id="PTHR11814">
    <property type="entry name" value="SULFATE TRANSPORTER"/>
    <property type="match status" value="1"/>
</dbReference>
<keyword evidence="9" id="KW-1185">Reference proteome</keyword>
<proteinExistence type="predicted"/>
<evidence type="ECO:0000256" key="5">
    <source>
        <dbReference type="SAM" id="MobiDB-lite"/>
    </source>
</evidence>
<feature type="compositionally biased region" description="Basic and acidic residues" evidence="5">
    <location>
        <begin position="662"/>
        <end position="674"/>
    </location>
</feature>
<feature type="transmembrane region" description="Helical" evidence="6">
    <location>
        <begin position="151"/>
        <end position="171"/>
    </location>
</feature>
<feature type="transmembrane region" description="Helical" evidence="6">
    <location>
        <begin position="297"/>
        <end position="315"/>
    </location>
</feature>
<dbReference type="FunFam" id="3.30.750.24:FF:000024">
    <property type="entry name" value="Sulfate permease 2"/>
    <property type="match status" value="1"/>
</dbReference>
<feature type="transmembrane region" description="Helical" evidence="6">
    <location>
        <begin position="394"/>
        <end position="412"/>
    </location>
</feature>
<evidence type="ECO:0000256" key="4">
    <source>
        <dbReference type="ARBA" id="ARBA00023136"/>
    </source>
</evidence>
<dbReference type="PROSITE" id="PS01130">
    <property type="entry name" value="SLC26A"/>
    <property type="match status" value="1"/>
</dbReference>
<organism evidence="8 9">
    <name type="scientific">Penicillium bovifimosum</name>
    <dbReference type="NCBI Taxonomy" id="126998"/>
    <lineage>
        <taxon>Eukaryota</taxon>
        <taxon>Fungi</taxon>
        <taxon>Dikarya</taxon>
        <taxon>Ascomycota</taxon>
        <taxon>Pezizomycotina</taxon>
        <taxon>Eurotiomycetes</taxon>
        <taxon>Eurotiomycetidae</taxon>
        <taxon>Eurotiales</taxon>
        <taxon>Aspergillaceae</taxon>
        <taxon>Penicillium</taxon>
    </lineage>
</organism>
<feature type="transmembrane region" description="Helical" evidence="6">
    <location>
        <begin position="360"/>
        <end position="382"/>
    </location>
</feature>
<feature type="transmembrane region" description="Helical" evidence="6">
    <location>
        <begin position="264"/>
        <end position="285"/>
    </location>
</feature>
<feature type="transmembrane region" description="Helical" evidence="6">
    <location>
        <begin position="471"/>
        <end position="488"/>
    </location>
</feature>
<dbReference type="EMBL" id="JAPQKL010000006">
    <property type="protein sequence ID" value="KAJ5124971.1"/>
    <property type="molecule type" value="Genomic_DNA"/>
</dbReference>
<comment type="caution">
    <text evidence="8">The sequence shown here is derived from an EMBL/GenBank/DDBJ whole genome shotgun (WGS) entry which is preliminary data.</text>
</comment>
<evidence type="ECO:0000256" key="2">
    <source>
        <dbReference type="ARBA" id="ARBA00022692"/>
    </source>
</evidence>
<feature type="transmembrane region" description="Helical" evidence="6">
    <location>
        <begin position="322"/>
        <end position="340"/>
    </location>
</feature>
<reference evidence="8" key="1">
    <citation type="submission" date="2022-11" db="EMBL/GenBank/DDBJ databases">
        <authorList>
            <person name="Petersen C."/>
        </authorList>
    </citation>
    <scope>NUCLEOTIDE SEQUENCE</scope>
    <source>
        <strain evidence="8">IBT 22155</strain>
    </source>
</reference>
<keyword evidence="4 6" id="KW-0472">Membrane</keyword>
<dbReference type="Gene3D" id="3.30.750.24">
    <property type="entry name" value="STAS domain"/>
    <property type="match status" value="1"/>
</dbReference>
<evidence type="ECO:0000256" key="3">
    <source>
        <dbReference type="ARBA" id="ARBA00022989"/>
    </source>
</evidence>
<dbReference type="NCBIfam" id="TIGR00815">
    <property type="entry name" value="sulP"/>
    <property type="match status" value="1"/>
</dbReference>
<feature type="compositionally biased region" description="Basic and acidic residues" evidence="5">
    <location>
        <begin position="683"/>
        <end position="692"/>
    </location>
</feature>
<dbReference type="InterPro" id="IPR001902">
    <property type="entry name" value="SLC26A/SulP_fam"/>
</dbReference>
<evidence type="ECO:0000256" key="6">
    <source>
        <dbReference type="SAM" id="Phobius"/>
    </source>
</evidence>